<dbReference type="OrthoDB" id="883448at2"/>
<proteinExistence type="predicted"/>
<evidence type="ECO:0000313" key="1">
    <source>
        <dbReference type="EMBL" id="TGE17352.1"/>
    </source>
</evidence>
<comment type="caution">
    <text evidence="1">The sequence shown here is derived from an EMBL/GenBank/DDBJ whole genome shotgun (WGS) entry which is preliminary data.</text>
</comment>
<keyword evidence="2" id="KW-1185">Reference proteome</keyword>
<accession>A0A4Z0PQI0</accession>
<dbReference type="EMBL" id="SRLD01000011">
    <property type="protein sequence ID" value="TGE17352.1"/>
    <property type="molecule type" value="Genomic_DNA"/>
</dbReference>
<dbReference type="Proteomes" id="UP000297739">
    <property type="component" value="Unassembled WGS sequence"/>
</dbReference>
<dbReference type="RefSeq" id="WP_135497054.1">
    <property type="nucleotide sequence ID" value="NZ_SRLD01000011.1"/>
</dbReference>
<dbReference type="AlphaFoldDB" id="A0A4Z0PQI0"/>
<reference evidence="1 2" key="1">
    <citation type="submission" date="2019-04" db="EMBL/GenBank/DDBJ databases">
        <authorList>
            <person name="Feng G."/>
            <person name="Zhang J."/>
            <person name="Zhu H."/>
        </authorList>
    </citation>
    <scope>NUCLEOTIDE SEQUENCE [LARGE SCALE GENOMIC DNA]</scope>
    <source>
        <strain evidence="1 2">JCM 17223</strain>
    </source>
</reference>
<name>A0A4Z0PQI0_9BACT</name>
<gene>
    <name evidence="1" type="ORF">E5J99_07240</name>
</gene>
<organism evidence="1 2">
    <name type="scientific">Hymenobacter elongatus</name>
    <dbReference type="NCBI Taxonomy" id="877208"/>
    <lineage>
        <taxon>Bacteria</taxon>
        <taxon>Pseudomonadati</taxon>
        <taxon>Bacteroidota</taxon>
        <taxon>Cytophagia</taxon>
        <taxon>Cytophagales</taxon>
        <taxon>Hymenobacteraceae</taxon>
        <taxon>Hymenobacter</taxon>
    </lineage>
</organism>
<sequence length="110" mass="12654">MSLDPATFLRHTAETEKTIIHTRTAAGDPEQHDALLIAQTYHQKLFVTLETRRRYVTHTIVDEASDEVELDFVQDYEEVETLLEDAGLYGRHEGEVGVLYHNLLFLLMNP</sequence>
<protein>
    <submittedName>
        <fullName evidence="1">Uncharacterized protein</fullName>
    </submittedName>
</protein>
<evidence type="ECO:0000313" key="2">
    <source>
        <dbReference type="Proteomes" id="UP000297739"/>
    </source>
</evidence>